<evidence type="ECO:0000256" key="1">
    <source>
        <dbReference type="SAM" id="MobiDB-lite"/>
    </source>
</evidence>
<organism evidence="3 4">
    <name type="scientific">Rhododendron griersonianum</name>
    <dbReference type="NCBI Taxonomy" id="479676"/>
    <lineage>
        <taxon>Eukaryota</taxon>
        <taxon>Viridiplantae</taxon>
        <taxon>Streptophyta</taxon>
        <taxon>Embryophyta</taxon>
        <taxon>Tracheophyta</taxon>
        <taxon>Spermatophyta</taxon>
        <taxon>Magnoliopsida</taxon>
        <taxon>eudicotyledons</taxon>
        <taxon>Gunneridae</taxon>
        <taxon>Pentapetalae</taxon>
        <taxon>asterids</taxon>
        <taxon>Ericales</taxon>
        <taxon>Ericaceae</taxon>
        <taxon>Ericoideae</taxon>
        <taxon>Rhodoreae</taxon>
        <taxon>Rhododendron</taxon>
    </lineage>
</organism>
<reference evidence="3" key="1">
    <citation type="submission" date="2020-08" db="EMBL/GenBank/DDBJ databases">
        <title>Plant Genome Project.</title>
        <authorList>
            <person name="Zhang R.-G."/>
        </authorList>
    </citation>
    <scope>NUCLEOTIDE SEQUENCE</scope>
    <source>
        <strain evidence="3">WSP0</strain>
        <tissue evidence="3">Leaf</tissue>
    </source>
</reference>
<comment type="caution">
    <text evidence="3">The sequence shown here is derived from an EMBL/GenBank/DDBJ whole genome shotgun (WGS) entry which is preliminary data.</text>
</comment>
<evidence type="ECO:0000313" key="3">
    <source>
        <dbReference type="EMBL" id="KAG5534783.1"/>
    </source>
</evidence>
<dbReference type="Pfam" id="PF03108">
    <property type="entry name" value="DBD_Tnp_Mut"/>
    <property type="match status" value="1"/>
</dbReference>
<dbReference type="PANTHER" id="PTHR31973">
    <property type="entry name" value="POLYPROTEIN, PUTATIVE-RELATED"/>
    <property type="match status" value="1"/>
</dbReference>
<evidence type="ECO:0000313" key="4">
    <source>
        <dbReference type="Proteomes" id="UP000823749"/>
    </source>
</evidence>
<feature type="domain" description="Transposase MuDR plant" evidence="2">
    <location>
        <begin position="170"/>
        <end position="231"/>
    </location>
</feature>
<feature type="region of interest" description="Disordered" evidence="1">
    <location>
        <begin position="50"/>
        <end position="74"/>
    </location>
</feature>
<feature type="compositionally biased region" description="Polar residues" evidence="1">
    <location>
        <begin position="56"/>
        <end position="71"/>
    </location>
</feature>
<sequence>MVGLRELKTDAEVCDMFAIHNDRETISIYVENAELNMVNDVVNLDSDIEKSEGNKSESGANPNSPRGSIGSSDLEYFGDGDELYDLGDNISTKQVSETFEQVSEIFVGGSEPFSFSMGSGSGEGPSNLLPPDIQEVEDDDLNTPMNSDEEGKVEFPKFFEDRDMERPDLQKGMMFANATVFRAALRKHAIQNGTEFVFLKNEGDRVTVKFKNECGWRVHASFFQDTKAFQIKSLLNHPCQCPRVYKFGHANSAWLARTYMDRLVDDPHWKVSALRRAAKRDHMVEVSDSQAYRAKKRALETIEGNHRRQYWRLRDYCEMILRQNPGSTALLKVERTLQNTAPVFQRMFVAYDAQVKGFLAGYRIQLKLILQWYMTTTVI</sequence>
<dbReference type="EMBL" id="JACTNZ010000008">
    <property type="protein sequence ID" value="KAG5534783.1"/>
    <property type="molecule type" value="Genomic_DNA"/>
</dbReference>
<dbReference type="Proteomes" id="UP000823749">
    <property type="component" value="Chromosome 8"/>
</dbReference>
<dbReference type="PANTHER" id="PTHR31973:SF187">
    <property type="entry name" value="MUTATOR TRANSPOSASE MUDRA PROTEIN"/>
    <property type="match status" value="1"/>
</dbReference>
<gene>
    <name evidence="3" type="ORF">RHGRI_022779</name>
</gene>
<evidence type="ECO:0000259" key="2">
    <source>
        <dbReference type="Pfam" id="PF03108"/>
    </source>
</evidence>
<name>A0AAV6J2P0_9ERIC</name>
<protein>
    <recommendedName>
        <fullName evidence="2">Transposase MuDR plant domain-containing protein</fullName>
    </recommendedName>
</protein>
<dbReference type="AlphaFoldDB" id="A0AAV6J2P0"/>
<proteinExistence type="predicted"/>
<dbReference type="InterPro" id="IPR004332">
    <property type="entry name" value="Transposase_MuDR"/>
</dbReference>
<keyword evidence="4" id="KW-1185">Reference proteome</keyword>
<accession>A0AAV6J2P0</accession>